<dbReference type="InterPro" id="IPR035985">
    <property type="entry name" value="Ubiquitin-activating_enz"/>
</dbReference>
<comment type="caution">
    <text evidence="1">The sequence shown here is derived from an EMBL/GenBank/DDBJ whole genome shotgun (WGS) entry which is preliminary data.</text>
</comment>
<dbReference type="GO" id="GO:0008641">
    <property type="term" value="F:ubiquitin-like modifier activating enzyme activity"/>
    <property type="evidence" value="ECO:0007669"/>
    <property type="project" value="InterPro"/>
</dbReference>
<organism evidence="1 2">
    <name type="scientific">Anisodus tanguticus</name>
    <dbReference type="NCBI Taxonomy" id="243964"/>
    <lineage>
        <taxon>Eukaryota</taxon>
        <taxon>Viridiplantae</taxon>
        <taxon>Streptophyta</taxon>
        <taxon>Embryophyta</taxon>
        <taxon>Tracheophyta</taxon>
        <taxon>Spermatophyta</taxon>
        <taxon>Magnoliopsida</taxon>
        <taxon>eudicotyledons</taxon>
        <taxon>Gunneridae</taxon>
        <taxon>Pentapetalae</taxon>
        <taxon>asterids</taxon>
        <taxon>lamiids</taxon>
        <taxon>Solanales</taxon>
        <taxon>Solanaceae</taxon>
        <taxon>Solanoideae</taxon>
        <taxon>Hyoscyameae</taxon>
        <taxon>Anisodus</taxon>
    </lineage>
</organism>
<keyword evidence="2" id="KW-1185">Reference proteome</keyword>
<dbReference type="AlphaFoldDB" id="A0AAE1VBG8"/>
<gene>
    <name evidence="1" type="ORF">RND71_017813</name>
</gene>
<evidence type="ECO:0000313" key="1">
    <source>
        <dbReference type="EMBL" id="KAK4362572.1"/>
    </source>
</evidence>
<protein>
    <submittedName>
        <fullName evidence="1">Uncharacterized protein</fullName>
    </submittedName>
</protein>
<name>A0AAE1VBG8_9SOLA</name>
<sequence length="257" mass="28798">MEVELKELLNDLQSLKKSISDPSHLALIDKVVASGIDERTLKREGACAASLLTTMGVVAGLLVQNTLKYLLKFGQVSRYLRSELAFYKRRTRGYNALKDYFPTMEMKPNSQCSNAARLERQKEYVLAQPTMDAAAKAKADSEALSLAENPVHADNEWNISVVDDDEVDGADVRFQFSIQTSEMLRLRSSELKNEVTQSLESSKVKELSHENESLLPEGIVHELPVADEYPKQPITETVGPVDDLEELRRQLEALNTD</sequence>
<dbReference type="Gene3D" id="3.40.50.720">
    <property type="entry name" value="NAD(P)-binding Rossmann-like Domain"/>
    <property type="match status" value="1"/>
</dbReference>
<dbReference type="Proteomes" id="UP001291623">
    <property type="component" value="Unassembled WGS sequence"/>
</dbReference>
<dbReference type="SUPFAM" id="SSF69572">
    <property type="entry name" value="Activating enzymes of the ubiquitin-like proteins"/>
    <property type="match status" value="1"/>
</dbReference>
<accession>A0AAE1VBG8</accession>
<reference evidence="1" key="1">
    <citation type="submission" date="2023-12" db="EMBL/GenBank/DDBJ databases">
        <title>Genome assembly of Anisodus tanguticus.</title>
        <authorList>
            <person name="Wang Y.-J."/>
        </authorList>
    </citation>
    <scope>NUCLEOTIDE SEQUENCE</scope>
    <source>
        <strain evidence="1">KB-2021</strain>
        <tissue evidence="1">Leaf</tissue>
    </source>
</reference>
<evidence type="ECO:0000313" key="2">
    <source>
        <dbReference type="Proteomes" id="UP001291623"/>
    </source>
</evidence>
<proteinExistence type="predicted"/>
<dbReference type="EMBL" id="JAVYJV010000009">
    <property type="protein sequence ID" value="KAK4362572.1"/>
    <property type="molecule type" value="Genomic_DNA"/>
</dbReference>